<comment type="caution">
    <text evidence="1">The sequence shown here is derived from an EMBL/GenBank/DDBJ whole genome shotgun (WGS) entry which is preliminary data.</text>
</comment>
<gene>
    <name evidence="1" type="ORF">VTK73DRAFT_6355</name>
</gene>
<proteinExistence type="predicted"/>
<sequence>MMRGSYGLGLRTVSWSAGFSVATSQCRNTYPLLSAEKRPLCIPLARDDTRASGSESSYFPVCCEALLLLGEHGRSGRQVRAASRGSAFTPFTHLPSQLRRYLPLCGLKARSGGRKETRPNEACKAPVFVYSRCPYPTKWVCDRMGTPAATEVPVSAAHALSSPITG</sequence>
<evidence type="ECO:0000313" key="1">
    <source>
        <dbReference type="EMBL" id="KAL1835056.1"/>
    </source>
</evidence>
<dbReference type="Proteomes" id="UP001586593">
    <property type="component" value="Unassembled WGS sequence"/>
</dbReference>
<name>A0ABR3UZR8_9PEZI</name>
<accession>A0ABR3UZR8</accession>
<protein>
    <submittedName>
        <fullName evidence="1">Uncharacterized protein</fullName>
    </submittedName>
</protein>
<keyword evidence="2" id="KW-1185">Reference proteome</keyword>
<organism evidence="1 2">
    <name type="scientific">Phialemonium thermophilum</name>
    <dbReference type="NCBI Taxonomy" id="223376"/>
    <lineage>
        <taxon>Eukaryota</taxon>
        <taxon>Fungi</taxon>
        <taxon>Dikarya</taxon>
        <taxon>Ascomycota</taxon>
        <taxon>Pezizomycotina</taxon>
        <taxon>Sordariomycetes</taxon>
        <taxon>Sordariomycetidae</taxon>
        <taxon>Cephalothecales</taxon>
        <taxon>Cephalothecaceae</taxon>
        <taxon>Phialemonium</taxon>
    </lineage>
</organism>
<dbReference type="EMBL" id="JAZHXJ010003584">
    <property type="protein sequence ID" value="KAL1835056.1"/>
    <property type="molecule type" value="Genomic_DNA"/>
</dbReference>
<evidence type="ECO:0000313" key="2">
    <source>
        <dbReference type="Proteomes" id="UP001586593"/>
    </source>
</evidence>
<reference evidence="1 2" key="1">
    <citation type="journal article" date="2024" name="Commun. Biol.">
        <title>Comparative genomic analysis of thermophilic fungi reveals convergent evolutionary adaptations and gene losses.</title>
        <authorList>
            <person name="Steindorff A.S."/>
            <person name="Aguilar-Pontes M.V."/>
            <person name="Robinson A.J."/>
            <person name="Andreopoulos B."/>
            <person name="LaButti K."/>
            <person name="Kuo A."/>
            <person name="Mondo S."/>
            <person name="Riley R."/>
            <person name="Otillar R."/>
            <person name="Haridas S."/>
            <person name="Lipzen A."/>
            <person name="Grimwood J."/>
            <person name="Schmutz J."/>
            <person name="Clum A."/>
            <person name="Reid I.D."/>
            <person name="Moisan M.C."/>
            <person name="Butler G."/>
            <person name="Nguyen T.T.M."/>
            <person name="Dewar K."/>
            <person name="Conant G."/>
            <person name="Drula E."/>
            <person name="Henrissat B."/>
            <person name="Hansel C."/>
            <person name="Singer S."/>
            <person name="Hutchinson M.I."/>
            <person name="de Vries R.P."/>
            <person name="Natvig D.O."/>
            <person name="Powell A.J."/>
            <person name="Tsang A."/>
            <person name="Grigoriev I.V."/>
        </authorList>
    </citation>
    <scope>NUCLEOTIDE SEQUENCE [LARGE SCALE GENOMIC DNA]</scope>
    <source>
        <strain evidence="1 2">ATCC 24622</strain>
    </source>
</reference>